<accession>A0ACC6RWZ1</accession>
<dbReference type="EMBL" id="JAYMRU010000061">
    <property type="protein sequence ID" value="MEM5406158.1"/>
    <property type="molecule type" value="Genomic_DNA"/>
</dbReference>
<protein>
    <submittedName>
        <fullName evidence="1">Uncharacterized protein</fullName>
    </submittedName>
</protein>
<keyword evidence="2" id="KW-1185">Reference proteome</keyword>
<gene>
    <name evidence="1" type="ORF">VSR83_40300</name>
</gene>
<sequence>MIGGFMVFRCLGAAPHRAGEGCAASGVPGIALAGSRRTTHHEENAMREPFDRMMKAGALLAGLTFAMASSGESRNVQEHACRGDAFRFCARAIPNKKKIEACMKQHYDELSPPCKALFDPPTTDDPKS</sequence>
<dbReference type="Proteomes" id="UP001392318">
    <property type="component" value="Unassembled WGS sequence"/>
</dbReference>
<evidence type="ECO:0000313" key="2">
    <source>
        <dbReference type="Proteomes" id="UP001392318"/>
    </source>
</evidence>
<comment type="caution">
    <text evidence="1">The sequence shown here is derived from an EMBL/GenBank/DDBJ whole genome shotgun (WGS) entry which is preliminary data.</text>
</comment>
<proteinExistence type="predicted"/>
<evidence type="ECO:0000313" key="1">
    <source>
        <dbReference type="EMBL" id="MEM5406158.1"/>
    </source>
</evidence>
<organism evidence="1 2">
    <name type="scientific">Paraburkholderia unamae</name>
    <dbReference type="NCBI Taxonomy" id="219649"/>
    <lineage>
        <taxon>Bacteria</taxon>
        <taxon>Pseudomonadati</taxon>
        <taxon>Pseudomonadota</taxon>
        <taxon>Betaproteobacteria</taxon>
        <taxon>Burkholderiales</taxon>
        <taxon>Burkholderiaceae</taxon>
        <taxon>Paraburkholderia</taxon>
    </lineage>
</organism>
<name>A0ACC6RWZ1_9BURK</name>
<reference evidence="1" key="1">
    <citation type="submission" date="2024-01" db="EMBL/GenBank/DDBJ databases">
        <title>The diversity of rhizobia nodulating Mimosa spp. in eleven states of Brazil covering several biomes is determined by host plant, location, and edaphic factors.</title>
        <authorList>
            <person name="Rouws L."/>
            <person name="Barauna A."/>
            <person name="Beukes C."/>
            <person name="De Faria S.M."/>
            <person name="Gross E."/>
            <person name="Dos Reis Junior F.B."/>
            <person name="Simon M."/>
            <person name="Maluk M."/>
            <person name="Odee D.W."/>
            <person name="Kenicer G."/>
            <person name="Young J.P.W."/>
            <person name="Reis V.M."/>
            <person name="Zilli J."/>
            <person name="James E.K."/>
        </authorList>
    </citation>
    <scope>NUCLEOTIDE SEQUENCE</scope>
    <source>
        <strain evidence="1">JPY452</strain>
    </source>
</reference>